<proteinExistence type="predicted"/>
<keyword evidence="4" id="KW-1185">Reference proteome</keyword>
<evidence type="ECO:0000313" key="3">
    <source>
        <dbReference type="EMBL" id="AGW13499.1"/>
    </source>
</evidence>
<evidence type="ECO:0000256" key="1">
    <source>
        <dbReference type="PROSITE-ProRule" id="PRU00339"/>
    </source>
</evidence>
<dbReference type="PANTHER" id="PTHR37809">
    <property type="entry name" value="RIBOSOMAL PROTEIN S12 METHYLTHIOTRANSFERASE ACCESSORY FACTOR YCAO"/>
    <property type="match status" value="1"/>
</dbReference>
<dbReference type="PANTHER" id="PTHR37809:SF1">
    <property type="entry name" value="RIBOSOMAL PROTEIN S12 METHYLTHIOTRANSFERASE ACCESSORY FACTOR YCAO"/>
    <property type="match status" value="1"/>
</dbReference>
<dbReference type="PATRIC" id="fig|1121448.10.peg.1664"/>
<dbReference type="OrthoDB" id="5380721at2"/>
<protein>
    <recommendedName>
        <fullName evidence="2">YcaO domain-containing protein</fullName>
    </recommendedName>
</protein>
<dbReference type="SUPFAM" id="SSF48452">
    <property type="entry name" value="TPR-like"/>
    <property type="match status" value="1"/>
</dbReference>
<dbReference type="Gene3D" id="3.30.160.660">
    <property type="match status" value="1"/>
</dbReference>
<dbReference type="STRING" id="1121448.DGI_1680"/>
<dbReference type="NCBIfam" id="TIGR00702">
    <property type="entry name" value="YcaO-type kinase domain"/>
    <property type="match status" value="1"/>
</dbReference>
<dbReference type="Gene3D" id="1.25.40.10">
    <property type="entry name" value="Tetratricopeptide repeat domain"/>
    <property type="match status" value="1"/>
</dbReference>
<dbReference type="HOGENOM" id="CLU_473066_0_0_7"/>
<dbReference type="AlphaFoldDB" id="T2GBE8"/>
<feature type="repeat" description="TPR" evidence="1">
    <location>
        <begin position="508"/>
        <end position="541"/>
    </location>
</feature>
<feature type="domain" description="YcaO" evidence="2">
    <location>
        <begin position="80"/>
        <end position="440"/>
    </location>
</feature>
<dbReference type="RefSeq" id="WP_021760355.1">
    <property type="nucleotide sequence ID" value="NC_022444.1"/>
</dbReference>
<dbReference type="SMART" id="SM00028">
    <property type="entry name" value="TPR"/>
    <property type="match status" value="4"/>
</dbReference>
<accession>T2GBE8</accession>
<dbReference type="Pfam" id="PF02624">
    <property type="entry name" value="YcaO"/>
    <property type="match status" value="1"/>
</dbReference>
<keyword evidence="1" id="KW-0802">TPR repeat</keyword>
<dbReference type="Pfam" id="PF13181">
    <property type="entry name" value="TPR_8"/>
    <property type="match status" value="1"/>
</dbReference>
<dbReference type="KEGG" id="dgg:DGI_1680"/>
<dbReference type="PROSITE" id="PS51664">
    <property type="entry name" value="YCAO"/>
    <property type="match status" value="1"/>
</dbReference>
<evidence type="ECO:0000259" key="2">
    <source>
        <dbReference type="PROSITE" id="PS51664"/>
    </source>
</evidence>
<reference evidence="3 4" key="1">
    <citation type="journal article" date="2013" name="J. Bacteriol.">
        <title>Roles of HynAB and Ech, the only two hydrogenases found in the model sulfate reducer Desulfovibrio gigas.</title>
        <authorList>
            <person name="Morais-Silva F.O."/>
            <person name="Santos C.I."/>
            <person name="Rodrigues R."/>
            <person name="Pereira I.A."/>
            <person name="Rodrigues-Pousada C."/>
        </authorList>
    </citation>
    <scope>NUCLEOTIDE SEQUENCE [LARGE SCALE GENOMIC DNA]</scope>
    <source>
        <strain evidence="4">ATCC 19364 / DSM 1382 / NCIMB 9332 / VKM B-1759</strain>
    </source>
</reference>
<sequence>MTAASIRHITIGASPKGVSRDLDKAIPPAETVARVLGVLEDRAILQELRRIDVGRLGIPVYLSVCGEAARGVMPTRKQMGKGSSPEQAQASALMELVERYSFFSFWDNADALLVGRYSQALAGELPGQTPAHGSVLPVARVLQSVGEAMDEATALQLLDLIELQFATATDLATGQDVLAPLSWFRRLGEFNGTSAGNTPEESILQGLCELVERHVCCLVDRQRPTDLPTIDPASCTDPVLADLLARFAENGIVVLLKDFSMGLPVPTVGAAAWDPETFPQLSEVVFTAGTATSPAKAAVRALTEVAQLAGDFITGACYEASGLHKPTAWNELDWLQQGPRVPLASLPDIRDQDMGQELRALVQGLTAQGWQCLSVDLTLPELGLPAHYNIVPGMAFRERDRHASLGMFIGRQLAEDAPADDAREGLALLEQAYPGAHFVSFFQGLFHLREGEYLAAAACFEEAEPLQPDDEARALAAFYQGYVWSLLEDWAGSEPCLNRALALTDEVKEYFNLRGVARFKQGQFEAAAGDFEAALRLDKGSAIDLANLGLCKKNMGLTEEACELLRAAVALDAGLDFAAQTLLQLEDGKDSVE</sequence>
<gene>
    <name evidence="3" type="ORF">DGI_1680</name>
</gene>
<dbReference type="PROSITE" id="PS50005">
    <property type="entry name" value="TPR"/>
    <property type="match status" value="1"/>
</dbReference>
<dbReference type="InterPro" id="IPR011990">
    <property type="entry name" value="TPR-like_helical_dom_sf"/>
</dbReference>
<dbReference type="eggNOG" id="COG0457">
    <property type="taxonomic scope" value="Bacteria"/>
</dbReference>
<dbReference type="InterPro" id="IPR019734">
    <property type="entry name" value="TPR_rpt"/>
</dbReference>
<organism evidence="3 4">
    <name type="scientific">Megalodesulfovibrio gigas (strain ATCC 19364 / DSM 1382 / NCIMB 9332 / VKM B-1759)</name>
    <name type="common">Desulfovibrio gigas</name>
    <dbReference type="NCBI Taxonomy" id="1121448"/>
    <lineage>
        <taxon>Bacteria</taxon>
        <taxon>Pseudomonadati</taxon>
        <taxon>Thermodesulfobacteriota</taxon>
        <taxon>Desulfovibrionia</taxon>
        <taxon>Desulfovibrionales</taxon>
        <taxon>Desulfovibrionaceae</taxon>
        <taxon>Megalodesulfovibrio</taxon>
    </lineage>
</organism>
<dbReference type="eggNOG" id="COG1944">
    <property type="taxonomic scope" value="Bacteria"/>
</dbReference>
<name>T2GBE8_MEGG1</name>
<evidence type="ECO:0000313" key="4">
    <source>
        <dbReference type="Proteomes" id="UP000016587"/>
    </source>
</evidence>
<reference evidence="4" key="2">
    <citation type="submission" date="2013-07" db="EMBL/GenBank/DDBJ databases">
        <authorList>
            <person name="Morais-Silva F.O."/>
            <person name="Rezende A.M."/>
            <person name="Pimentel C."/>
            <person name="Resende D.M."/>
            <person name="Santos C.I."/>
            <person name="Clemente C."/>
            <person name="de Oliveira L.M."/>
            <person name="da Silva S.M."/>
            <person name="Costa D.A."/>
            <person name="Varela-Raposo A."/>
            <person name="Horacio E.C.A."/>
            <person name="Matos M."/>
            <person name="Flores O."/>
            <person name="Ruiz J.C."/>
            <person name="Rodrigues-Pousada C."/>
        </authorList>
    </citation>
    <scope>NUCLEOTIDE SEQUENCE [LARGE SCALE GENOMIC DNA]</scope>
    <source>
        <strain evidence="4">ATCC 19364 / DSM 1382 / NCIMB 9332 / VKM B-1759</strain>
    </source>
</reference>
<dbReference type="EMBL" id="CP006585">
    <property type="protein sequence ID" value="AGW13499.1"/>
    <property type="molecule type" value="Genomic_DNA"/>
</dbReference>
<dbReference type="Proteomes" id="UP000016587">
    <property type="component" value="Chromosome"/>
</dbReference>
<dbReference type="InterPro" id="IPR003776">
    <property type="entry name" value="YcaO-like_dom"/>
</dbReference>